<evidence type="ECO:0000256" key="5">
    <source>
        <dbReference type="ARBA" id="ARBA00022679"/>
    </source>
</evidence>
<dbReference type="Pfam" id="PF02518">
    <property type="entry name" value="HATPase_c"/>
    <property type="match status" value="1"/>
</dbReference>
<dbReference type="SMART" id="SM00387">
    <property type="entry name" value="HATPase_c"/>
    <property type="match status" value="1"/>
</dbReference>
<feature type="transmembrane region" description="Helical" evidence="9">
    <location>
        <begin position="29"/>
        <end position="51"/>
    </location>
</feature>
<dbReference type="InterPro" id="IPR003661">
    <property type="entry name" value="HisK_dim/P_dom"/>
</dbReference>
<keyword evidence="9" id="KW-1133">Transmembrane helix</keyword>
<dbReference type="InterPro" id="IPR050736">
    <property type="entry name" value="Sensor_HK_Regulatory"/>
</dbReference>
<dbReference type="CDD" id="cd00075">
    <property type="entry name" value="HATPase"/>
    <property type="match status" value="1"/>
</dbReference>
<dbReference type="PROSITE" id="PS50109">
    <property type="entry name" value="HIS_KIN"/>
    <property type="match status" value="1"/>
</dbReference>
<keyword evidence="9" id="KW-0812">Transmembrane</keyword>
<dbReference type="PANTHER" id="PTHR43711:SF1">
    <property type="entry name" value="HISTIDINE KINASE 1"/>
    <property type="match status" value="1"/>
</dbReference>
<dbReference type="InterPro" id="IPR036097">
    <property type="entry name" value="HisK_dim/P_sf"/>
</dbReference>
<feature type="transmembrane region" description="Helical" evidence="9">
    <location>
        <begin position="201"/>
        <end position="218"/>
    </location>
</feature>
<dbReference type="GO" id="GO:0000155">
    <property type="term" value="F:phosphorelay sensor kinase activity"/>
    <property type="evidence" value="ECO:0007669"/>
    <property type="project" value="InterPro"/>
</dbReference>
<evidence type="ECO:0000256" key="2">
    <source>
        <dbReference type="ARBA" id="ARBA00004236"/>
    </source>
</evidence>
<organism evidence="11 12">
    <name type="scientific">Microbacterium oleivorans</name>
    <dbReference type="NCBI Taxonomy" id="273677"/>
    <lineage>
        <taxon>Bacteria</taxon>
        <taxon>Bacillati</taxon>
        <taxon>Actinomycetota</taxon>
        <taxon>Actinomycetes</taxon>
        <taxon>Micrococcales</taxon>
        <taxon>Microbacteriaceae</taxon>
        <taxon>Microbacterium</taxon>
    </lineage>
</organism>
<dbReference type="Gene3D" id="3.30.565.10">
    <property type="entry name" value="Histidine kinase-like ATPase, C-terminal domain"/>
    <property type="match status" value="1"/>
</dbReference>
<evidence type="ECO:0000256" key="9">
    <source>
        <dbReference type="SAM" id="Phobius"/>
    </source>
</evidence>
<feature type="domain" description="Histidine kinase" evidence="10">
    <location>
        <begin position="344"/>
        <end position="551"/>
    </location>
</feature>
<evidence type="ECO:0000256" key="4">
    <source>
        <dbReference type="ARBA" id="ARBA00022553"/>
    </source>
</evidence>
<keyword evidence="7" id="KW-0902">Two-component regulatory system</keyword>
<dbReference type="SMART" id="SM00388">
    <property type="entry name" value="HisKA"/>
    <property type="match status" value="1"/>
</dbReference>
<protein>
    <recommendedName>
        <fullName evidence="3">histidine kinase</fullName>
        <ecNumber evidence="3">2.7.13.3</ecNumber>
    </recommendedName>
</protein>
<dbReference type="RefSeq" id="WP_064003297.1">
    <property type="nucleotide sequence ID" value="NZ_LSTV01000004.1"/>
</dbReference>
<dbReference type="OrthoDB" id="9757990at2"/>
<dbReference type="InterPro" id="IPR004358">
    <property type="entry name" value="Sig_transdc_His_kin-like_C"/>
</dbReference>
<evidence type="ECO:0000256" key="3">
    <source>
        <dbReference type="ARBA" id="ARBA00012438"/>
    </source>
</evidence>
<proteinExistence type="predicted"/>
<feature type="transmembrane region" description="Helical" evidence="9">
    <location>
        <begin position="248"/>
        <end position="266"/>
    </location>
</feature>
<dbReference type="Proteomes" id="UP000076998">
    <property type="component" value="Unassembled WGS sequence"/>
</dbReference>
<dbReference type="PANTHER" id="PTHR43711">
    <property type="entry name" value="TWO-COMPONENT HISTIDINE KINASE"/>
    <property type="match status" value="1"/>
</dbReference>
<dbReference type="EC" id="2.7.13.3" evidence="3"/>
<evidence type="ECO:0000256" key="7">
    <source>
        <dbReference type="ARBA" id="ARBA00023012"/>
    </source>
</evidence>
<feature type="region of interest" description="Disordered" evidence="8">
    <location>
        <begin position="1"/>
        <end position="20"/>
    </location>
</feature>
<keyword evidence="4" id="KW-0597">Phosphoprotein</keyword>
<comment type="catalytic activity">
    <reaction evidence="1">
        <text>ATP + protein L-histidine = ADP + protein N-phospho-L-histidine.</text>
        <dbReference type="EC" id="2.7.13.3"/>
    </reaction>
</comment>
<feature type="transmembrane region" description="Helical" evidence="9">
    <location>
        <begin position="102"/>
        <end position="121"/>
    </location>
</feature>
<reference evidence="11 12" key="1">
    <citation type="submission" date="2016-02" db="EMBL/GenBank/DDBJ databases">
        <authorList>
            <person name="Wen L."/>
            <person name="He K."/>
            <person name="Yang H."/>
        </authorList>
    </citation>
    <scope>NUCLEOTIDE SEQUENCE [LARGE SCALE GENOMIC DNA]</scope>
    <source>
        <strain evidence="11 12">CD11_3</strain>
    </source>
</reference>
<sequence length="553" mass="58152">MTRSEGGQDGLPRGRTPDLAPPLAPGRRILWWALTSTGILLLALVGVRLQANGLPIAIWWPAAGLSLAFALRVAPERRWIVLALIFALTAAANAIAGRSWELWLLYAFFNTLEVLLVAALLTRRGTGLRLDTLSQATRFVAAVLGGAAVASVGIAATNVLLLRDDFFPTSIVIFASHSSAMILIGSLAILPVGREERARPLELVVHAAAVGASVILAFGPPGLAHLSFLTFAAIAGACLRFPVRVATWSALLTSIAVLLLTLTAGGRSGLGTVESRDAAVTLVVFMSAIGVFTVLVSIARFEGRTNAALAVRAAEDIAAAERARAAAMTQQLDLERQREDFVTAASHELRTPVTNVLGYADLLTDSPLSGDQRGWVEAIRRGAARLAGLLDGLIQAASGGEPTRIPVDDLILEVCDAHRPEAVARGTHLLTTPSGLHVWAAEPDARRALWSLVSNAVTFAEAGTVWVEARRDGDDIAIVVADDGPGMSPETLASAFERFFRGREAEGRTASGLGLGLANARDLARRNDGDVTLASTPGRGVRATLRLPAAPAV</sequence>
<feature type="transmembrane region" description="Helical" evidence="9">
    <location>
        <begin position="79"/>
        <end position="96"/>
    </location>
</feature>
<dbReference type="PRINTS" id="PR00344">
    <property type="entry name" value="BCTRLSENSOR"/>
</dbReference>
<comment type="caution">
    <text evidence="11">The sequence shown here is derived from an EMBL/GenBank/DDBJ whole genome shotgun (WGS) entry which is preliminary data.</text>
</comment>
<dbReference type="EMBL" id="LSTV01000004">
    <property type="protein sequence ID" value="OAH49334.1"/>
    <property type="molecule type" value="Genomic_DNA"/>
</dbReference>
<dbReference type="Gene3D" id="1.10.287.130">
    <property type="match status" value="1"/>
</dbReference>
<evidence type="ECO:0000259" key="10">
    <source>
        <dbReference type="PROSITE" id="PS50109"/>
    </source>
</evidence>
<keyword evidence="5" id="KW-0808">Transferase</keyword>
<dbReference type="SUPFAM" id="SSF55874">
    <property type="entry name" value="ATPase domain of HSP90 chaperone/DNA topoisomerase II/histidine kinase"/>
    <property type="match status" value="1"/>
</dbReference>
<evidence type="ECO:0000256" key="8">
    <source>
        <dbReference type="SAM" id="MobiDB-lite"/>
    </source>
</evidence>
<feature type="transmembrane region" description="Helical" evidence="9">
    <location>
        <begin position="278"/>
        <end position="299"/>
    </location>
</feature>
<accession>A0A177K850</accession>
<comment type="subcellular location">
    <subcellularLocation>
        <location evidence="2">Cell membrane</location>
    </subcellularLocation>
</comment>
<evidence type="ECO:0000313" key="12">
    <source>
        <dbReference type="Proteomes" id="UP000076998"/>
    </source>
</evidence>
<dbReference type="Pfam" id="PF00512">
    <property type="entry name" value="HisKA"/>
    <property type="match status" value="1"/>
</dbReference>
<dbReference type="CDD" id="cd00082">
    <property type="entry name" value="HisKA"/>
    <property type="match status" value="1"/>
</dbReference>
<evidence type="ECO:0000256" key="1">
    <source>
        <dbReference type="ARBA" id="ARBA00000085"/>
    </source>
</evidence>
<name>A0A177K850_9MICO</name>
<gene>
    <name evidence="11" type="ORF">AYL44_10725</name>
</gene>
<keyword evidence="6" id="KW-0418">Kinase</keyword>
<dbReference type="GO" id="GO:0005886">
    <property type="term" value="C:plasma membrane"/>
    <property type="evidence" value="ECO:0007669"/>
    <property type="project" value="UniProtKB-SubCell"/>
</dbReference>
<keyword evidence="9" id="KW-0472">Membrane</keyword>
<dbReference type="SUPFAM" id="SSF47384">
    <property type="entry name" value="Homodimeric domain of signal transducing histidine kinase"/>
    <property type="match status" value="1"/>
</dbReference>
<evidence type="ECO:0000313" key="11">
    <source>
        <dbReference type="EMBL" id="OAH49334.1"/>
    </source>
</evidence>
<feature type="transmembrane region" description="Helical" evidence="9">
    <location>
        <begin position="141"/>
        <end position="161"/>
    </location>
</feature>
<feature type="transmembrane region" description="Helical" evidence="9">
    <location>
        <begin position="57"/>
        <end position="74"/>
    </location>
</feature>
<dbReference type="InterPro" id="IPR036890">
    <property type="entry name" value="HATPase_C_sf"/>
</dbReference>
<dbReference type="InterPro" id="IPR005467">
    <property type="entry name" value="His_kinase_dom"/>
</dbReference>
<feature type="transmembrane region" description="Helical" evidence="9">
    <location>
        <begin position="167"/>
        <end position="189"/>
    </location>
</feature>
<dbReference type="InterPro" id="IPR003594">
    <property type="entry name" value="HATPase_dom"/>
</dbReference>
<dbReference type="AlphaFoldDB" id="A0A177K850"/>
<evidence type="ECO:0000256" key="6">
    <source>
        <dbReference type="ARBA" id="ARBA00022777"/>
    </source>
</evidence>